<dbReference type="InterPro" id="IPR009091">
    <property type="entry name" value="RCC1/BLIP-II"/>
</dbReference>
<dbReference type="InParanoid" id="D2VNR7"/>
<dbReference type="GO" id="GO:0005085">
    <property type="term" value="F:guanyl-nucleotide exchange factor activity"/>
    <property type="evidence" value="ECO:0007669"/>
    <property type="project" value="TreeGrafter"/>
</dbReference>
<feature type="region of interest" description="Disordered" evidence="2">
    <location>
        <begin position="211"/>
        <end position="249"/>
    </location>
</feature>
<dbReference type="eggNOG" id="KOG1426">
    <property type="taxonomic scope" value="Eukaryota"/>
</dbReference>
<feature type="compositionally biased region" description="Low complexity" evidence="2">
    <location>
        <begin position="216"/>
        <end position="230"/>
    </location>
</feature>
<dbReference type="OMA" id="FNSVACG"/>
<dbReference type="RefSeq" id="XP_002674290.1">
    <property type="nucleotide sequence ID" value="XM_002674244.1"/>
</dbReference>
<proteinExistence type="predicted"/>
<dbReference type="PROSITE" id="PS50097">
    <property type="entry name" value="BTB"/>
    <property type="match status" value="1"/>
</dbReference>
<gene>
    <name evidence="4" type="ORF">NAEGRDRAFT_51067</name>
</gene>
<dbReference type="PROSITE" id="PS50012">
    <property type="entry name" value="RCC1_3"/>
    <property type="match status" value="1"/>
</dbReference>
<feature type="compositionally biased region" description="Low complexity" evidence="2">
    <location>
        <begin position="47"/>
        <end position="62"/>
    </location>
</feature>
<dbReference type="EMBL" id="GG738885">
    <property type="protein sequence ID" value="EFC41546.1"/>
    <property type="molecule type" value="Genomic_DNA"/>
</dbReference>
<dbReference type="Pfam" id="PF13540">
    <property type="entry name" value="RCC1_2"/>
    <property type="match status" value="2"/>
</dbReference>
<protein>
    <submittedName>
        <fullName evidence="4">Predicted protein</fullName>
    </submittedName>
</protein>
<dbReference type="VEuPathDB" id="AmoebaDB:NAEGRDRAFT_51067"/>
<evidence type="ECO:0000259" key="3">
    <source>
        <dbReference type="PROSITE" id="PS50097"/>
    </source>
</evidence>
<reference evidence="4 5" key="1">
    <citation type="journal article" date="2010" name="Cell">
        <title>The genome of Naegleria gruberi illuminates early eukaryotic versatility.</title>
        <authorList>
            <person name="Fritz-Laylin L.K."/>
            <person name="Prochnik S.E."/>
            <person name="Ginger M.L."/>
            <person name="Dacks J.B."/>
            <person name="Carpenter M.L."/>
            <person name="Field M.C."/>
            <person name="Kuo A."/>
            <person name="Paredez A."/>
            <person name="Chapman J."/>
            <person name="Pham J."/>
            <person name="Shu S."/>
            <person name="Neupane R."/>
            <person name="Cipriano M."/>
            <person name="Mancuso J."/>
            <person name="Tu H."/>
            <person name="Salamov A."/>
            <person name="Lindquist E."/>
            <person name="Shapiro H."/>
            <person name="Lucas S."/>
            <person name="Grigoriev I.V."/>
            <person name="Cande W.Z."/>
            <person name="Fulton C."/>
            <person name="Rokhsar D.S."/>
            <person name="Dawson S.C."/>
        </authorList>
    </citation>
    <scope>NUCLEOTIDE SEQUENCE [LARGE SCALE GENOMIC DNA]</scope>
    <source>
        <strain evidence="4 5">NEG-M</strain>
    </source>
</reference>
<evidence type="ECO:0000313" key="5">
    <source>
        <dbReference type="Proteomes" id="UP000006671"/>
    </source>
</evidence>
<evidence type="ECO:0000313" key="4">
    <source>
        <dbReference type="EMBL" id="EFC41546.1"/>
    </source>
</evidence>
<feature type="compositionally biased region" description="Low complexity" evidence="2">
    <location>
        <begin position="237"/>
        <end position="249"/>
    </location>
</feature>
<dbReference type="PANTHER" id="PTHR45982:SF1">
    <property type="entry name" value="REGULATOR OF CHROMOSOME CONDENSATION"/>
    <property type="match status" value="1"/>
</dbReference>
<dbReference type="InterPro" id="IPR051553">
    <property type="entry name" value="Ran_GTPase-activating"/>
</dbReference>
<dbReference type="KEGG" id="ngr:NAEGRDRAFT_51067"/>
<dbReference type="Proteomes" id="UP000006671">
    <property type="component" value="Unassembled WGS sequence"/>
</dbReference>
<dbReference type="Gene3D" id="2.130.10.30">
    <property type="entry name" value="Regulator of chromosome condensation 1/beta-lactamase-inhibitor protein II"/>
    <property type="match status" value="3"/>
</dbReference>
<feature type="region of interest" description="Disordered" evidence="2">
    <location>
        <begin position="35"/>
        <end position="65"/>
    </location>
</feature>
<name>D2VNR7_NAEGR</name>
<evidence type="ECO:0000256" key="2">
    <source>
        <dbReference type="SAM" id="MobiDB-lite"/>
    </source>
</evidence>
<organism evidence="5">
    <name type="scientific">Naegleria gruberi</name>
    <name type="common">Amoeba</name>
    <dbReference type="NCBI Taxonomy" id="5762"/>
    <lineage>
        <taxon>Eukaryota</taxon>
        <taxon>Discoba</taxon>
        <taxon>Heterolobosea</taxon>
        <taxon>Tetramitia</taxon>
        <taxon>Eutetramitia</taxon>
        <taxon>Vahlkampfiidae</taxon>
        <taxon>Naegleria</taxon>
    </lineage>
</organism>
<dbReference type="InterPro" id="IPR000210">
    <property type="entry name" value="BTB/POZ_dom"/>
</dbReference>
<keyword evidence="5" id="KW-1185">Reference proteome</keyword>
<sequence>MDKKRVPSLSISSVLEYSDDGYLMNSNNFLNVHSNNDCGKGDEEDASSYSSATSQASSLDADNTPPLLRVEINNKETNLNQTLNQSFESSNSEAANQTCYEDSSRGKFDGLLLCGSIYNTSREQQKRLEFIQQQQKSKQHSDNYMGKSATLLPTISLRDRLNYYKTIPFGEKIKKISCGSKHYMILTHGGRLFCSGWNDFGQLGIPKTITHRRGQNSDLNSSNDSIGSDSDVPDITPIHSPRVSSSPSTLSHIQSELEPHEDLELNFLREVHLTNLLPLVESIGKPMLPMRRPSRTISRNLNLKNLYNVKLVSCGDKHTMIVTQNGDVYSTGRNNDGQLGLGDFSDRFVFSKVNFYLNKDQHIDDIHCQFNNSAIITSKREVFVCGSNANAQLGLFLHKTKISVFTQIPLFNIPIKSISFNIDTAAILSMDGEIFSCGIGGDMNDAASVVDVSTMPEEKRSTMYRKNSIIPFFKKVPLNEKVDQLSSGIYFTLAISNSSKKIYIFHSNPNYSPSNLFQDLCSPRPFSADSHNDSPRSRTDIYSVGSLSSFKTHVTNPTFKFITFGDGESSKNSFKNLTCGYHHSVFVNYLDQFFACGKNEDGRLGFINGIQDNEYQNYLKRVKFPKEKVGELDFNSVACGESFTIFYNNSNVNKVDNQSMLSKSNVLIEPRSTRIQTKSGDLYIFKPLLNRFCPMTIHFLNLLDKMTVHFDISHVQFIINATINNDRFDSRFFNELSAKDIVKMLFTVSICVPFGYLINLKTTLLENLFEKVNSSNRFCNFYKKTIKELHSDEKPETKSKLPNLFKGTCRVYELTMMNEISHNEQISDPVEINKLFNIEESSDLKIQIGKTNLVLHKDVLSSYSETIRKQLSNSAHDDTKPLDIVKLCFKNEMSQGEKTLNCQALETTLKLMYDIWTCDLSSVIEGTNYLEFIFKLLDLSRILQYPKLFSKSIELIEARRNHFNDDDIIELVERSEDFLEMWCPDNHDEESTQPLTVCIVKILSDKFSALKRRLKLKSKWKGLESLIYEFIEDEIYYC</sequence>
<dbReference type="PANTHER" id="PTHR45982">
    <property type="entry name" value="REGULATOR OF CHROMOSOME CONDENSATION"/>
    <property type="match status" value="1"/>
</dbReference>
<dbReference type="InterPro" id="IPR011333">
    <property type="entry name" value="SKP1/BTB/POZ_sf"/>
</dbReference>
<dbReference type="AlphaFoldDB" id="D2VNR7"/>
<feature type="domain" description="BTB" evidence="3">
    <location>
        <begin position="842"/>
        <end position="914"/>
    </location>
</feature>
<accession>D2VNR7</accession>
<dbReference type="GO" id="GO:0005737">
    <property type="term" value="C:cytoplasm"/>
    <property type="evidence" value="ECO:0007669"/>
    <property type="project" value="TreeGrafter"/>
</dbReference>
<dbReference type="InterPro" id="IPR000408">
    <property type="entry name" value="Reg_chr_condens"/>
</dbReference>
<dbReference type="SUPFAM" id="SSF50985">
    <property type="entry name" value="RCC1/BLIP-II"/>
    <property type="match status" value="2"/>
</dbReference>
<evidence type="ECO:0000256" key="1">
    <source>
        <dbReference type="PROSITE-ProRule" id="PRU00235"/>
    </source>
</evidence>
<feature type="repeat" description="RCC1" evidence="1">
    <location>
        <begin position="326"/>
        <end position="379"/>
    </location>
</feature>
<dbReference type="GeneID" id="8862417"/>
<dbReference type="OrthoDB" id="5370059at2759"/>
<dbReference type="Gene3D" id="3.30.710.10">
    <property type="entry name" value="Potassium Channel Kv1.1, Chain A"/>
    <property type="match status" value="1"/>
</dbReference>